<organism evidence="7 8">
    <name type="scientific">Zymomonas mobilis subsp. pomaceae (strain ATCC 29192 / DSM 22645 / JCM 10191 / CCUG 17912 / NBRC 13757 / NCIMB 11200 / NRRL B-4491 / Barker I)</name>
    <dbReference type="NCBI Taxonomy" id="579138"/>
    <lineage>
        <taxon>Bacteria</taxon>
        <taxon>Pseudomonadati</taxon>
        <taxon>Pseudomonadota</taxon>
        <taxon>Alphaproteobacteria</taxon>
        <taxon>Sphingomonadales</taxon>
        <taxon>Zymomonadaceae</taxon>
        <taxon>Zymomonas</taxon>
    </lineage>
</organism>
<gene>
    <name evidence="4 5" type="primary">purK</name>
    <name evidence="7" type="ordered locus">Zymop_1645</name>
</gene>
<dbReference type="InterPro" id="IPR011761">
    <property type="entry name" value="ATP-grasp"/>
</dbReference>
<dbReference type="KEGG" id="zmp:Zymop_1645"/>
<dbReference type="NCBIfam" id="NF004679">
    <property type="entry name" value="PRK06019.1-5"/>
    <property type="match status" value="1"/>
</dbReference>
<comment type="function">
    <text evidence="5">Catalyzes the ATP-dependent conversion of 5-aminoimidazole ribonucleotide (AIR) and HCO(3)- to N5-carboxyaminoimidazole ribonucleotide (N5-CAIR).</text>
</comment>
<dbReference type="InterPro" id="IPR005875">
    <property type="entry name" value="PurK"/>
</dbReference>
<dbReference type="GO" id="GO:0034028">
    <property type="term" value="F:5-(carboxyamino)imidazole ribonucleotide synthase activity"/>
    <property type="evidence" value="ECO:0007669"/>
    <property type="project" value="UniProtKB-UniRule"/>
</dbReference>
<feature type="binding site" evidence="4">
    <location>
        <begin position="269"/>
        <end position="270"/>
    </location>
    <ligand>
        <name>ATP</name>
        <dbReference type="ChEBI" id="CHEBI:30616"/>
    </ligand>
</feature>
<dbReference type="Pfam" id="PF02222">
    <property type="entry name" value="ATP-grasp"/>
    <property type="match status" value="1"/>
</dbReference>
<dbReference type="NCBIfam" id="NF004676">
    <property type="entry name" value="PRK06019.1-2"/>
    <property type="match status" value="1"/>
</dbReference>
<protein>
    <recommendedName>
        <fullName evidence="4 5">N5-carboxyaminoimidazole ribonucleotide synthase</fullName>
        <shortName evidence="4 5">N5-CAIR synthase</shortName>
        <ecNumber evidence="4 5">6.3.4.18</ecNumber>
    </recommendedName>
    <alternativeName>
        <fullName evidence="4 5">5-(carboxyamino)imidazole ribonucleotide synthetase</fullName>
    </alternativeName>
</protein>
<dbReference type="GO" id="GO:0004638">
    <property type="term" value="F:phosphoribosylaminoimidazole carboxylase activity"/>
    <property type="evidence" value="ECO:0007669"/>
    <property type="project" value="InterPro"/>
</dbReference>
<dbReference type="Gene3D" id="3.30.1490.20">
    <property type="entry name" value="ATP-grasp fold, A domain"/>
    <property type="match status" value="1"/>
</dbReference>
<dbReference type="HAMAP" id="MF_01928">
    <property type="entry name" value="PurK"/>
    <property type="match status" value="1"/>
</dbReference>
<dbReference type="GO" id="GO:0046872">
    <property type="term" value="F:metal ion binding"/>
    <property type="evidence" value="ECO:0007669"/>
    <property type="project" value="InterPro"/>
</dbReference>
<comment type="subunit">
    <text evidence="4 5">Homodimer.</text>
</comment>
<dbReference type="GO" id="GO:0005524">
    <property type="term" value="F:ATP binding"/>
    <property type="evidence" value="ECO:0007669"/>
    <property type="project" value="UniProtKB-UniRule"/>
</dbReference>
<dbReference type="Pfam" id="PF22660">
    <property type="entry name" value="RS_preATP-grasp-like"/>
    <property type="match status" value="1"/>
</dbReference>
<dbReference type="PANTHER" id="PTHR11609">
    <property type="entry name" value="PURINE BIOSYNTHESIS PROTEIN 6/7, PUR6/7"/>
    <property type="match status" value="1"/>
</dbReference>
<dbReference type="InterPro" id="IPR016185">
    <property type="entry name" value="PreATP-grasp_dom_sf"/>
</dbReference>
<dbReference type="EC" id="6.3.4.18" evidence="4 5"/>
<accession>F8EWC4</accession>
<dbReference type="InterPro" id="IPR054350">
    <property type="entry name" value="PurT/PurK_preATP-grasp"/>
</dbReference>
<evidence type="ECO:0000256" key="2">
    <source>
        <dbReference type="ARBA" id="ARBA00022755"/>
    </source>
</evidence>
<evidence type="ECO:0000259" key="6">
    <source>
        <dbReference type="PROSITE" id="PS50975"/>
    </source>
</evidence>
<feature type="domain" description="ATP-grasp" evidence="6">
    <location>
        <begin position="111"/>
        <end position="299"/>
    </location>
</feature>
<evidence type="ECO:0000256" key="1">
    <source>
        <dbReference type="ARBA" id="ARBA00022741"/>
    </source>
</evidence>
<keyword evidence="4 5" id="KW-0436">Ligase</keyword>
<evidence type="ECO:0000256" key="4">
    <source>
        <dbReference type="HAMAP-Rule" id="MF_01928"/>
    </source>
</evidence>
<dbReference type="Gene3D" id="3.30.470.20">
    <property type="entry name" value="ATP-grasp fold, B domain"/>
    <property type="match status" value="1"/>
</dbReference>
<comment type="catalytic activity">
    <reaction evidence="4 5">
        <text>5-amino-1-(5-phospho-beta-D-ribosyl)imidazole + hydrogencarbonate + ATP = 5-carboxyamino-1-(5-phospho-D-ribosyl)imidazole + ADP + phosphate + 2 H(+)</text>
        <dbReference type="Rhea" id="RHEA:19317"/>
        <dbReference type="ChEBI" id="CHEBI:15378"/>
        <dbReference type="ChEBI" id="CHEBI:17544"/>
        <dbReference type="ChEBI" id="CHEBI:30616"/>
        <dbReference type="ChEBI" id="CHEBI:43474"/>
        <dbReference type="ChEBI" id="CHEBI:58730"/>
        <dbReference type="ChEBI" id="CHEBI:137981"/>
        <dbReference type="ChEBI" id="CHEBI:456216"/>
        <dbReference type="EC" id="6.3.4.18"/>
    </reaction>
</comment>
<keyword evidence="3 4" id="KW-0067">ATP-binding</keyword>
<comment type="similarity">
    <text evidence="4 5">Belongs to the PurK/PurT family.</text>
</comment>
<dbReference type="SUPFAM" id="SSF51246">
    <property type="entry name" value="Rudiment single hybrid motif"/>
    <property type="match status" value="1"/>
</dbReference>
<feature type="binding site" evidence="4">
    <location>
        <position position="215"/>
    </location>
    <ligand>
        <name>ATP</name>
        <dbReference type="ChEBI" id="CHEBI:30616"/>
    </ligand>
</feature>
<dbReference type="SUPFAM" id="SSF52440">
    <property type="entry name" value="PreATP-grasp domain"/>
    <property type="match status" value="1"/>
</dbReference>
<dbReference type="STRING" id="579138.Zymop_1645"/>
<dbReference type="GO" id="GO:0006189">
    <property type="term" value="P:'de novo' IMP biosynthetic process"/>
    <property type="evidence" value="ECO:0007669"/>
    <property type="project" value="UniProtKB-UniRule"/>
</dbReference>
<dbReference type="PATRIC" id="fig|579138.3.peg.1747"/>
<dbReference type="UniPathway" id="UPA00074">
    <property type="reaction ID" value="UER00942"/>
</dbReference>
<dbReference type="GO" id="GO:0005829">
    <property type="term" value="C:cytosol"/>
    <property type="evidence" value="ECO:0007669"/>
    <property type="project" value="TreeGrafter"/>
</dbReference>
<dbReference type="InterPro" id="IPR003135">
    <property type="entry name" value="ATP-grasp_carboxylate-amine"/>
</dbReference>
<dbReference type="EMBL" id="CP002865">
    <property type="protein sequence ID" value="AEI38534.1"/>
    <property type="molecule type" value="Genomic_DNA"/>
</dbReference>
<dbReference type="Gene3D" id="3.40.50.20">
    <property type="match status" value="1"/>
</dbReference>
<dbReference type="PANTHER" id="PTHR11609:SF5">
    <property type="entry name" value="PHOSPHORIBOSYLAMINOIMIDAZOLE CARBOXYLASE"/>
    <property type="match status" value="1"/>
</dbReference>
<dbReference type="RefSeq" id="WP_013934922.1">
    <property type="nucleotide sequence ID" value="NC_015709.1"/>
</dbReference>
<dbReference type="Proteomes" id="UP000000491">
    <property type="component" value="Chromosome"/>
</dbReference>
<dbReference type="AlphaFoldDB" id="F8EWC4"/>
<evidence type="ECO:0000256" key="3">
    <source>
        <dbReference type="ARBA" id="ARBA00022840"/>
    </source>
</evidence>
<feature type="binding site" evidence="4">
    <location>
        <position position="107"/>
    </location>
    <ligand>
        <name>ATP</name>
        <dbReference type="ChEBI" id="CHEBI:30616"/>
    </ligand>
</feature>
<keyword evidence="7" id="KW-0456">Lyase</keyword>
<sequence>MTKTFPPGSKIGIIGNGQLGQMMAIAAIQLGYFCHIYAPNQHGPANIVAAKSFVGDYGDSDKLNEFAATVDVLTYEFENIPAEPLIDLSKQMPVYPPPRALQIAQDRLVEKNYAAEQGIRPAPFRAVNSAKELSYALLELGVPAILKQRTQGYDGRGQFPVKKMTDAHLAEIWNSLSVKQAVLEGMVRFEYEFSVIAVRNADGQFLTWDVPVNTHNKGILAHSVVPANEFIQQQADAAIKATHKIADSLGYVGVLAVEFFATQFGPIFNEMAPRVHNSGHWTIEGSETSQFENHIRAICGLPLGSTALTAEKVEMKNLIGTQINTWEKILSHKNEYLHIYGKGTPRPGRKMGHYTKLSRRIF</sequence>
<feature type="binding site" evidence="4">
    <location>
        <begin position="184"/>
        <end position="187"/>
    </location>
    <ligand>
        <name>ATP</name>
        <dbReference type="ChEBI" id="CHEBI:30616"/>
    </ligand>
</feature>
<keyword evidence="2 4" id="KW-0658">Purine biosynthesis</keyword>
<dbReference type="InterPro" id="IPR040686">
    <property type="entry name" value="PurK_C"/>
</dbReference>
<feature type="binding site" evidence="4">
    <location>
        <position position="192"/>
    </location>
    <ligand>
        <name>ATP</name>
        <dbReference type="ChEBI" id="CHEBI:30616"/>
    </ligand>
</feature>
<feature type="binding site" evidence="4">
    <location>
        <position position="147"/>
    </location>
    <ligand>
        <name>ATP</name>
        <dbReference type="ChEBI" id="CHEBI:30616"/>
    </ligand>
</feature>
<dbReference type="NCBIfam" id="TIGR01161">
    <property type="entry name" value="purK"/>
    <property type="match status" value="1"/>
</dbReference>
<reference evidence="7 8" key="1">
    <citation type="journal article" date="2011" name="J. Bacteriol.">
        <title>Genome sequence of the ethanol-producing Zymomonas mobilis subsp. pomaceae lectotype strain ATCC 29192.</title>
        <authorList>
            <person name="Kouvelis V.N."/>
            <person name="Davenport K.W."/>
            <person name="Brettin T.S."/>
            <person name="Bruce D."/>
            <person name="Detter C."/>
            <person name="Han C.S."/>
            <person name="Nolan M."/>
            <person name="Tapia R."/>
            <person name="Damoulaki A."/>
            <person name="Kyrpides N.C."/>
            <person name="Typas M.A."/>
            <person name="Pappas K.M."/>
        </authorList>
    </citation>
    <scope>NUCLEOTIDE SEQUENCE [LARGE SCALE GENOMIC DNA]</scope>
    <source>
        <strain evidence="8">ATCC 29192 / DSM 22645 / JCM 10191 / CCUG 17912 / NBRC 13757 / NCIMB 11200 / NRRL B-4491 / Barker I</strain>
    </source>
</reference>
<dbReference type="eggNOG" id="COG0026">
    <property type="taxonomic scope" value="Bacteria"/>
</dbReference>
<comment type="function">
    <text evidence="4">Catalyzes the ATP-dependent conversion of 5-aminoimidazole ribonucleotide (AIR) and HCO(3)(-) to N5-carboxyaminoimidazole ribonucleotide (N5-CAIR).</text>
</comment>
<dbReference type="InterPro" id="IPR011054">
    <property type="entry name" value="Rudment_hybrid_motif"/>
</dbReference>
<evidence type="ECO:0000256" key="5">
    <source>
        <dbReference type="RuleBase" id="RU361200"/>
    </source>
</evidence>
<dbReference type="SUPFAM" id="SSF56059">
    <property type="entry name" value="Glutathione synthetase ATP-binding domain-like"/>
    <property type="match status" value="1"/>
</dbReference>
<feature type="binding site" evidence="4">
    <location>
        <begin position="152"/>
        <end position="158"/>
    </location>
    <ligand>
        <name>ATP</name>
        <dbReference type="ChEBI" id="CHEBI:30616"/>
    </ligand>
</feature>
<dbReference type="Pfam" id="PF17769">
    <property type="entry name" value="PurK_C"/>
    <property type="match status" value="1"/>
</dbReference>
<dbReference type="HOGENOM" id="CLU_011534_0_1_5"/>
<dbReference type="PROSITE" id="PS50975">
    <property type="entry name" value="ATP_GRASP"/>
    <property type="match status" value="1"/>
</dbReference>
<evidence type="ECO:0000313" key="8">
    <source>
        <dbReference type="Proteomes" id="UP000000491"/>
    </source>
</evidence>
<comment type="pathway">
    <text evidence="4 5">Purine metabolism; IMP biosynthesis via de novo pathway; 5-amino-1-(5-phospho-D-ribosyl)imidazole-4-carboxylate from 5-amino-1-(5-phospho-D-ribosyl)imidazole (N5-CAIR route): step 1/2.</text>
</comment>
<evidence type="ECO:0000313" key="7">
    <source>
        <dbReference type="EMBL" id="AEI38534.1"/>
    </source>
</evidence>
<dbReference type="InterPro" id="IPR013815">
    <property type="entry name" value="ATP_grasp_subdomain_1"/>
</dbReference>
<name>F8EWC4_ZYMMT</name>
<keyword evidence="1 4" id="KW-0547">Nucleotide-binding</keyword>
<proteinExistence type="inferred from homology"/>